<protein>
    <submittedName>
        <fullName evidence="1">Uncharacterized protein</fullName>
    </submittedName>
</protein>
<gene>
    <name evidence="1" type="ORF">M9H77_23030</name>
</gene>
<dbReference type="Proteomes" id="UP001060085">
    <property type="component" value="Linkage Group LG05"/>
</dbReference>
<comment type="caution">
    <text evidence="1">The sequence shown here is derived from an EMBL/GenBank/DDBJ whole genome shotgun (WGS) entry which is preliminary data.</text>
</comment>
<evidence type="ECO:0000313" key="1">
    <source>
        <dbReference type="EMBL" id="KAI5663707.1"/>
    </source>
</evidence>
<evidence type="ECO:0000313" key="2">
    <source>
        <dbReference type="Proteomes" id="UP001060085"/>
    </source>
</evidence>
<dbReference type="EMBL" id="CM044705">
    <property type="protein sequence ID" value="KAI5663707.1"/>
    <property type="molecule type" value="Genomic_DNA"/>
</dbReference>
<accession>A0ACC0AUP7</accession>
<keyword evidence="2" id="KW-1185">Reference proteome</keyword>
<reference evidence="2" key="1">
    <citation type="journal article" date="2023" name="Nat. Plants">
        <title>Single-cell RNA sequencing provides a high-resolution roadmap for understanding the multicellular compartmentation of specialized metabolism.</title>
        <authorList>
            <person name="Sun S."/>
            <person name="Shen X."/>
            <person name="Li Y."/>
            <person name="Li Y."/>
            <person name="Wang S."/>
            <person name="Li R."/>
            <person name="Zhang H."/>
            <person name="Shen G."/>
            <person name="Guo B."/>
            <person name="Wei J."/>
            <person name="Xu J."/>
            <person name="St-Pierre B."/>
            <person name="Chen S."/>
            <person name="Sun C."/>
        </authorList>
    </citation>
    <scope>NUCLEOTIDE SEQUENCE [LARGE SCALE GENOMIC DNA]</scope>
</reference>
<organism evidence="1 2">
    <name type="scientific">Catharanthus roseus</name>
    <name type="common">Madagascar periwinkle</name>
    <name type="synonym">Vinca rosea</name>
    <dbReference type="NCBI Taxonomy" id="4058"/>
    <lineage>
        <taxon>Eukaryota</taxon>
        <taxon>Viridiplantae</taxon>
        <taxon>Streptophyta</taxon>
        <taxon>Embryophyta</taxon>
        <taxon>Tracheophyta</taxon>
        <taxon>Spermatophyta</taxon>
        <taxon>Magnoliopsida</taxon>
        <taxon>eudicotyledons</taxon>
        <taxon>Gunneridae</taxon>
        <taxon>Pentapetalae</taxon>
        <taxon>asterids</taxon>
        <taxon>lamiids</taxon>
        <taxon>Gentianales</taxon>
        <taxon>Apocynaceae</taxon>
        <taxon>Rauvolfioideae</taxon>
        <taxon>Vinceae</taxon>
        <taxon>Catharanthinae</taxon>
        <taxon>Catharanthus</taxon>
    </lineage>
</organism>
<sequence length="210" mass="23913">MRLISRIIALDLHSGPLPKTWTVFYSEGGSTRRGASYLEGLAQLVFTWTSHHVLRWVGLLVESQKGLETKVGLRADLGSNPFIKQLSDFLALKDSYEGEEDEEHEDNFMQIWMRIVDVESSFHGVVYVRDEVVDFSVEELSDFLEISTYPEVVGTGLKDDIYLHMVTTELTGGAKTMWPGEGKLSYGRLTLKYFDLYKISCINWMPSDVM</sequence>
<proteinExistence type="predicted"/>
<name>A0ACC0AUP7_CATRO</name>